<dbReference type="FunFam" id="1.10.150.120:FF:000003">
    <property type="entry name" value="Carbon monoxide dehydrogenase, small subunit"/>
    <property type="match status" value="1"/>
</dbReference>
<dbReference type="SUPFAM" id="SSF56176">
    <property type="entry name" value="FAD-binding/transporter-associated domain-like"/>
    <property type="match status" value="1"/>
</dbReference>
<dbReference type="InterPro" id="IPR006058">
    <property type="entry name" value="2Fe2S_fd_BS"/>
</dbReference>
<dbReference type="GO" id="GO:0005506">
    <property type="term" value="F:iron ion binding"/>
    <property type="evidence" value="ECO:0007669"/>
    <property type="project" value="InterPro"/>
</dbReference>
<dbReference type="InterPro" id="IPR036683">
    <property type="entry name" value="CO_DH_flav_C_dom_sf"/>
</dbReference>
<dbReference type="Pfam" id="PF00111">
    <property type="entry name" value="Fer2"/>
    <property type="match status" value="1"/>
</dbReference>
<dbReference type="CDD" id="cd00207">
    <property type="entry name" value="fer2"/>
    <property type="match status" value="1"/>
</dbReference>
<dbReference type="RefSeq" id="WP_195169560.1">
    <property type="nucleotide sequence ID" value="NZ_CP062983.1"/>
</dbReference>
<evidence type="ECO:0000313" key="10">
    <source>
        <dbReference type="EMBL" id="QPC81487.1"/>
    </source>
</evidence>
<dbReference type="Pfam" id="PF03450">
    <property type="entry name" value="CO_deh_flav_C"/>
    <property type="match status" value="1"/>
</dbReference>
<evidence type="ECO:0000256" key="7">
    <source>
        <dbReference type="ARBA" id="ARBA00023014"/>
    </source>
</evidence>
<dbReference type="Gene3D" id="3.10.20.30">
    <property type="match status" value="1"/>
</dbReference>
<dbReference type="Gene3D" id="1.10.150.120">
    <property type="entry name" value="[2Fe-2S]-binding domain"/>
    <property type="match status" value="1"/>
</dbReference>
<organism evidence="10 11">
    <name type="scientific">Phototrophicus methaneseepsis</name>
    <dbReference type="NCBI Taxonomy" id="2710758"/>
    <lineage>
        <taxon>Bacteria</taxon>
        <taxon>Bacillati</taxon>
        <taxon>Chloroflexota</taxon>
        <taxon>Candidatus Thermofontia</taxon>
        <taxon>Phototrophicales</taxon>
        <taxon>Phototrophicaceae</taxon>
        <taxon>Phototrophicus</taxon>
    </lineage>
</organism>
<dbReference type="EMBL" id="CP062983">
    <property type="protein sequence ID" value="QPC81487.1"/>
    <property type="molecule type" value="Genomic_DNA"/>
</dbReference>
<keyword evidence="11" id="KW-1185">Reference proteome</keyword>
<dbReference type="SUPFAM" id="SSF55447">
    <property type="entry name" value="CO dehydrogenase flavoprotein C-terminal domain-like"/>
    <property type="match status" value="1"/>
</dbReference>
<feature type="domain" description="FAD-binding PCMH-type" evidence="9">
    <location>
        <begin position="1"/>
        <end position="176"/>
    </location>
</feature>
<keyword evidence="5" id="KW-0560">Oxidoreductase</keyword>
<dbReference type="InterPro" id="IPR016208">
    <property type="entry name" value="Ald_Oxase/xanthine_DH-like"/>
</dbReference>
<dbReference type="GO" id="GO:0071949">
    <property type="term" value="F:FAD binding"/>
    <property type="evidence" value="ECO:0007669"/>
    <property type="project" value="InterPro"/>
</dbReference>
<dbReference type="PROSITE" id="PS00197">
    <property type="entry name" value="2FE2S_FER_1"/>
    <property type="match status" value="1"/>
</dbReference>
<evidence type="ECO:0000259" key="8">
    <source>
        <dbReference type="PROSITE" id="PS51085"/>
    </source>
</evidence>
<keyword evidence="4" id="KW-0274">FAD</keyword>
<evidence type="ECO:0000256" key="6">
    <source>
        <dbReference type="ARBA" id="ARBA00023004"/>
    </source>
</evidence>
<dbReference type="PANTHER" id="PTHR45444">
    <property type="entry name" value="XANTHINE DEHYDROGENASE"/>
    <property type="match status" value="1"/>
</dbReference>
<evidence type="ECO:0000256" key="3">
    <source>
        <dbReference type="ARBA" id="ARBA00022723"/>
    </source>
</evidence>
<dbReference type="InterPro" id="IPR002888">
    <property type="entry name" value="2Fe-2S-bd"/>
</dbReference>
<dbReference type="Gene3D" id="3.30.390.50">
    <property type="entry name" value="CO dehydrogenase flavoprotein, C-terminal domain"/>
    <property type="match status" value="1"/>
</dbReference>
<dbReference type="InterPro" id="IPR005107">
    <property type="entry name" value="CO_DH_flav_C"/>
</dbReference>
<dbReference type="Proteomes" id="UP000594468">
    <property type="component" value="Chromosome"/>
</dbReference>
<dbReference type="Pfam" id="PF01799">
    <property type="entry name" value="Fer2_2"/>
    <property type="match status" value="1"/>
</dbReference>
<reference evidence="10 11" key="1">
    <citation type="submission" date="2020-02" db="EMBL/GenBank/DDBJ databases">
        <authorList>
            <person name="Zheng R.K."/>
            <person name="Sun C.M."/>
        </authorList>
    </citation>
    <scope>NUCLEOTIDE SEQUENCE [LARGE SCALE GENOMIC DNA]</scope>
    <source>
        <strain evidence="11">rifampicinis</strain>
    </source>
</reference>
<evidence type="ECO:0000256" key="5">
    <source>
        <dbReference type="ARBA" id="ARBA00023002"/>
    </source>
</evidence>
<dbReference type="InterPro" id="IPR016169">
    <property type="entry name" value="FAD-bd_PCMH_sub2"/>
</dbReference>
<dbReference type="InterPro" id="IPR012675">
    <property type="entry name" value="Beta-grasp_dom_sf"/>
</dbReference>
<dbReference type="InterPro" id="IPR036318">
    <property type="entry name" value="FAD-bd_PCMH-like_sf"/>
</dbReference>
<evidence type="ECO:0000256" key="1">
    <source>
        <dbReference type="ARBA" id="ARBA00022630"/>
    </source>
</evidence>
<evidence type="ECO:0000259" key="9">
    <source>
        <dbReference type="PROSITE" id="PS51387"/>
    </source>
</evidence>
<protein>
    <submittedName>
        <fullName evidence="10">FAD binding domain-containing protein</fullName>
    </submittedName>
</protein>
<dbReference type="PROSITE" id="PS51085">
    <property type="entry name" value="2FE2S_FER_2"/>
    <property type="match status" value="1"/>
</dbReference>
<dbReference type="Gene3D" id="3.30.43.10">
    <property type="entry name" value="Uridine Diphospho-n-acetylenolpyruvylglucosamine Reductase, domain 2"/>
    <property type="match status" value="1"/>
</dbReference>
<dbReference type="PROSITE" id="PS51387">
    <property type="entry name" value="FAD_PCMH"/>
    <property type="match status" value="1"/>
</dbReference>
<keyword evidence="2" id="KW-0001">2Fe-2S</keyword>
<dbReference type="InterPro" id="IPR016166">
    <property type="entry name" value="FAD-bd_PCMH"/>
</dbReference>
<dbReference type="InterPro" id="IPR002346">
    <property type="entry name" value="Mopterin_DH_FAD-bd"/>
</dbReference>
<dbReference type="InterPro" id="IPR016167">
    <property type="entry name" value="FAD-bd_PCMH_sub1"/>
</dbReference>
<keyword evidence="3" id="KW-0479">Metal-binding</keyword>
<dbReference type="KEGG" id="pmet:G4Y79_17570"/>
<dbReference type="GO" id="GO:0051537">
    <property type="term" value="F:2 iron, 2 sulfur cluster binding"/>
    <property type="evidence" value="ECO:0007669"/>
    <property type="project" value="UniProtKB-KW"/>
</dbReference>
<dbReference type="InterPro" id="IPR036884">
    <property type="entry name" value="2Fe-2S-bd_dom_sf"/>
</dbReference>
<gene>
    <name evidence="10" type="ORF">G4Y79_17570</name>
</gene>
<dbReference type="InterPro" id="IPR036010">
    <property type="entry name" value="2Fe-2S_ferredoxin-like_sf"/>
</dbReference>
<evidence type="ECO:0000256" key="4">
    <source>
        <dbReference type="ARBA" id="ARBA00022827"/>
    </source>
</evidence>
<name>A0A7S8E6Z2_9CHLR</name>
<dbReference type="Gene3D" id="3.30.465.10">
    <property type="match status" value="1"/>
</dbReference>
<keyword evidence="1" id="KW-0285">Flavoprotein</keyword>
<dbReference type="InterPro" id="IPR001041">
    <property type="entry name" value="2Fe-2S_ferredoxin-type"/>
</dbReference>
<dbReference type="SMART" id="SM01092">
    <property type="entry name" value="CO_deh_flav_C"/>
    <property type="match status" value="1"/>
</dbReference>
<feature type="domain" description="2Fe-2S ferredoxin-type" evidence="8">
    <location>
        <begin position="321"/>
        <end position="397"/>
    </location>
</feature>
<evidence type="ECO:0000313" key="11">
    <source>
        <dbReference type="Proteomes" id="UP000594468"/>
    </source>
</evidence>
<evidence type="ECO:0000256" key="2">
    <source>
        <dbReference type="ARBA" id="ARBA00022714"/>
    </source>
</evidence>
<accession>A0A7S8E6Z2</accession>
<keyword evidence="7" id="KW-0411">Iron-sulfur</keyword>
<sequence>MWDRYESVTTLAEALSLLNEYGETARVIAGGTDIIIEMEQGKRSGVSCLIDITRVPGLDVITLDEDGIIHLGPLVTHNHIVGSELVVERGLPLALACWEVGAPQIRNRATVAGNLITGSPANDTIAPLLAMNAAVTLTSVEGERVVPLADFYTGLRRSVMAPNEMLTEITFPALKPNERGVFLKLGLRRTQAISVVNAAVVLRFSGEVVEAARISLGSVAPTVIRVGAAEEALVGRTLNEETIREVARVAASVPQPIKDVRSTAEYRSEMVKVLVARALRILAAGEEASSFPQDPAMLWGAHQARVNGNGLASPVEHQADSSIVATINGKSYSVATGQDKTLLDWLREDVGLTGSKEGCAEGECGACTVYLDGAAVMACMVPAPRAHGASIVTIEGLCPNDELHPIQQAFVNQAAVQCGYCTPGFVMAGAKLIEEHPDPTNEQIHHSISGNLCRCTGYYAIINAVKEAATLAKQASQPVIDQPRGTTDEE</sequence>
<dbReference type="SUPFAM" id="SSF47741">
    <property type="entry name" value="CO dehydrogenase ISP C-domain like"/>
    <property type="match status" value="1"/>
</dbReference>
<proteinExistence type="predicted"/>
<dbReference type="SUPFAM" id="SSF54292">
    <property type="entry name" value="2Fe-2S ferredoxin-like"/>
    <property type="match status" value="1"/>
</dbReference>
<dbReference type="Pfam" id="PF00941">
    <property type="entry name" value="FAD_binding_5"/>
    <property type="match status" value="1"/>
</dbReference>
<dbReference type="AlphaFoldDB" id="A0A7S8E6Z2"/>
<dbReference type="GO" id="GO:0016491">
    <property type="term" value="F:oxidoreductase activity"/>
    <property type="evidence" value="ECO:0007669"/>
    <property type="project" value="UniProtKB-KW"/>
</dbReference>
<dbReference type="PANTHER" id="PTHR45444:SF3">
    <property type="entry name" value="XANTHINE DEHYDROGENASE"/>
    <property type="match status" value="1"/>
</dbReference>
<keyword evidence="6" id="KW-0408">Iron</keyword>